<evidence type="ECO:0000256" key="1">
    <source>
        <dbReference type="SAM" id="MobiDB-lite"/>
    </source>
</evidence>
<evidence type="ECO:0000313" key="3">
    <source>
        <dbReference type="Proteomes" id="UP000077315"/>
    </source>
</evidence>
<feature type="region of interest" description="Disordered" evidence="1">
    <location>
        <begin position="52"/>
        <end position="75"/>
    </location>
</feature>
<dbReference type="RefSeq" id="XP_018283364.1">
    <property type="nucleotide sequence ID" value="XM_018437698.1"/>
</dbReference>
<sequence length="159" mass="17796">MLVGELINLERDLKDEDNKKDATKQVEIQKNKQAKTLVKNVAGGVHSITHQSAAPALKKRRVNVESTGPSNSGAEKQFTKGGNVLFFLKNFKDEMENVIDTEVKYKQLDSAYHMEDKLDSIEKSNNRIADTLEWLAGAVMNMNDMLQQLLAAITHQPSL</sequence>
<name>A0A162N2X8_PHYB8</name>
<organism evidence="2 3">
    <name type="scientific">Phycomyces blakesleeanus (strain ATCC 8743b / DSM 1359 / FGSC 10004 / NBRC 33097 / NRRL 1555)</name>
    <dbReference type="NCBI Taxonomy" id="763407"/>
    <lineage>
        <taxon>Eukaryota</taxon>
        <taxon>Fungi</taxon>
        <taxon>Fungi incertae sedis</taxon>
        <taxon>Mucoromycota</taxon>
        <taxon>Mucoromycotina</taxon>
        <taxon>Mucoromycetes</taxon>
        <taxon>Mucorales</taxon>
        <taxon>Phycomycetaceae</taxon>
        <taxon>Phycomyces</taxon>
    </lineage>
</organism>
<dbReference type="InParanoid" id="A0A162N2X8"/>
<dbReference type="Proteomes" id="UP000077315">
    <property type="component" value="Unassembled WGS sequence"/>
</dbReference>
<keyword evidence="3" id="KW-1185">Reference proteome</keyword>
<accession>A0A162N2X8</accession>
<dbReference type="VEuPathDB" id="FungiDB:PHYBLDRAFT_176239"/>
<dbReference type="GeneID" id="28998604"/>
<gene>
    <name evidence="2" type="ORF">PHYBLDRAFT_176239</name>
</gene>
<dbReference type="EMBL" id="KV441029">
    <property type="protein sequence ID" value="OAD65324.1"/>
    <property type="molecule type" value="Genomic_DNA"/>
</dbReference>
<feature type="compositionally biased region" description="Polar residues" evidence="1">
    <location>
        <begin position="64"/>
        <end position="74"/>
    </location>
</feature>
<evidence type="ECO:0000313" key="2">
    <source>
        <dbReference type="EMBL" id="OAD65324.1"/>
    </source>
</evidence>
<dbReference type="AlphaFoldDB" id="A0A162N2X8"/>
<protein>
    <submittedName>
        <fullName evidence="2">Uncharacterized protein</fullName>
    </submittedName>
</protein>
<reference evidence="3" key="1">
    <citation type="submission" date="2015-06" db="EMBL/GenBank/DDBJ databases">
        <title>Expansion of signal transduction pathways in fungi by whole-genome duplication.</title>
        <authorList>
            <consortium name="DOE Joint Genome Institute"/>
            <person name="Corrochano L.M."/>
            <person name="Kuo A."/>
            <person name="Marcet-Houben M."/>
            <person name="Polaino S."/>
            <person name="Salamov A."/>
            <person name="Villalobos J.M."/>
            <person name="Alvarez M.I."/>
            <person name="Avalos J."/>
            <person name="Benito E.P."/>
            <person name="Benoit I."/>
            <person name="Burger G."/>
            <person name="Camino L.P."/>
            <person name="Canovas D."/>
            <person name="Cerda-Olmedo E."/>
            <person name="Cheng J.-F."/>
            <person name="Dominguez A."/>
            <person name="Elias M."/>
            <person name="Eslava A.P."/>
            <person name="Glaser F."/>
            <person name="Grimwood J."/>
            <person name="Gutierrez G."/>
            <person name="Heitman J."/>
            <person name="Henrissat B."/>
            <person name="Iturriaga E.A."/>
            <person name="Lang B.F."/>
            <person name="Lavin J.L."/>
            <person name="Lee S."/>
            <person name="Li W."/>
            <person name="Lindquist E."/>
            <person name="Lopez-Garcia S."/>
            <person name="Luque E.M."/>
            <person name="Marcos A.T."/>
            <person name="Martin J."/>
            <person name="McCluskey K."/>
            <person name="Medina H.R."/>
            <person name="Miralles-Duran A."/>
            <person name="Miyazaki A."/>
            <person name="Munoz-Torres E."/>
            <person name="Oguiza J.A."/>
            <person name="Ohm R."/>
            <person name="Olmedo M."/>
            <person name="Orejas M."/>
            <person name="Ortiz-Castellanos L."/>
            <person name="Pisabarro A.G."/>
            <person name="Rodriguez-Romero J."/>
            <person name="Ruiz-Herrera J."/>
            <person name="Ruiz-Vazquez R."/>
            <person name="Sanz C."/>
            <person name="Schackwitz W."/>
            <person name="Schmutz J."/>
            <person name="Shahriari M."/>
            <person name="Shelest E."/>
            <person name="Silva-Franco F."/>
            <person name="Soanes D."/>
            <person name="Syed K."/>
            <person name="Tagua V.G."/>
            <person name="Talbot N.J."/>
            <person name="Thon M."/>
            <person name="De vries R.P."/>
            <person name="Wiebenga A."/>
            <person name="Yadav J.S."/>
            <person name="Braun E.L."/>
            <person name="Baker S."/>
            <person name="Garre V."/>
            <person name="Horwitz B."/>
            <person name="Torres-Martinez S."/>
            <person name="Idnurm A."/>
            <person name="Herrera-Estrella A."/>
            <person name="Gabaldon T."/>
            <person name="Grigoriev I.V."/>
        </authorList>
    </citation>
    <scope>NUCLEOTIDE SEQUENCE [LARGE SCALE GENOMIC DNA]</scope>
    <source>
        <strain evidence="3">NRRL 1555(-)</strain>
    </source>
</reference>
<proteinExistence type="predicted"/>